<dbReference type="Proteomes" id="UP000428260">
    <property type="component" value="Chromosome"/>
</dbReference>
<sequence length="241" mass="28249">MKKIILTIGIIFLFAIQTIAQTTNGFVPLFNGNNLNLWEVKAKPEDIKQNFWKVENNVIVVNSTGNKNHDYVWLMTKKEYENFELKLKFAAYQSSSGNSGIQIRSRYDEKDFWLDGPQIDIHPPLPWRTGFMWDETRGVQRWIYPDIPKGEWVNEEMRKKEAPMKYSDQKETWNNLRIVANGNSVKAWLNGVLITNFDSAEILNDEFHKNREVGKKGNICLQLHTGDELFMKFKDIFIKEL</sequence>
<feature type="domain" description="3-keto-alpha-glucoside-1,2-lyase/3-keto-2-hydroxy-glucal hydratase" evidence="1">
    <location>
        <begin position="25"/>
        <end position="239"/>
    </location>
</feature>
<dbReference type="RefSeq" id="WP_158869374.1">
    <property type="nucleotide sequence ID" value="NZ_CP046401.1"/>
</dbReference>
<evidence type="ECO:0000313" key="3">
    <source>
        <dbReference type="Proteomes" id="UP000428260"/>
    </source>
</evidence>
<gene>
    <name evidence="2" type="ORF">GM418_22005</name>
</gene>
<dbReference type="AlphaFoldDB" id="A0A6I6K106"/>
<dbReference type="KEGG" id="mcos:GM418_22005"/>
<name>A0A6I6K106_9BACT</name>
<evidence type="ECO:0000259" key="1">
    <source>
        <dbReference type="Pfam" id="PF06439"/>
    </source>
</evidence>
<protein>
    <submittedName>
        <fullName evidence="2">DUF1080 domain-containing protein</fullName>
    </submittedName>
</protein>
<accession>A0A6I6K106</accession>
<dbReference type="InterPro" id="IPR010496">
    <property type="entry name" value="AL/BT2_dom"/>
</dbReference>
<dbReference type="EMBL" id="CP046401">
    <property type="protein sequence ID" value="QGY46237.1"/>
    <property type="molecule type" value="Genomic_DNA"/>
</dbReference>
<dbReference type="Pfam" id="PF06439">
    <property type="entry name" value="3keto-disac_hyd"/>
    <property type="match status" value="1"/>
</dbReference>
<dbReference type="GO" id="GO:0016787">
    <property type="term" value="F:hydrolase activity"/>
    <property type="evidence" value="ECO:0007669"/>
    <property type="project" value="InterPro"/>
</dbReference>
<organism evidence="2 3">
    <name type="scientific">Maribellus comscasis</name>
    <dbReference type="NCBI Taxonomy" id="2681766"/>
    <lineage>
        <taxon>Bacteria</taxon>
        <taxon>Pseudomonadati</taxon>
        <taxon>Bacteroidota</taxon>
        <taxon>Bacteroidia</taxon>
        <taxon>Marinilabiliales</taxon>
        <taxon>Prolixibacteraceae</taxon>
        <taxon>Maribellus</taxon>
    </lineage>
</organism>
<dbReference type="Gene3D" id="2.60.120.560">
    <property type="entry name" value="Exo-inulinase, domain 1"/>
    <property type="match status" value="1"/>
</dbReference>
<reference evidence="2 3" key="1">
    <citation type="submission" date="2019-11" db="EMBL/GenBank/DDBJ databases">
        <authorList>
            <person name="Zheng R.K."/>
            <person name="Sun C.M."/>
        </authorList>
    </citation>
    <scope>NUCLEOTIDE SEQUENCE [LARGE SCALE GENOMIC DNA]</scope>
    <source>
        <strain evidence="2 3">WC007</strain>
    </source>
</reference>
<keyword evidence="3" id="KW-1185">Reference proteome</keyword>
<evidence type="ECO:0000313" key="2">
    <source>
        <dbReference type="EMBL" id="QGY46237.1"/>
    </source>
</evidence>
<proteinExistence type="predicted"/>